<evidence type="ECO:0000256" key="1">
    <source>
        <dbReference type="SAM" id="Phobius"/>
    </source>
</evidence>
<keyword evidence="1" id="KW-0812">Transmembrane</keyword>
<dbReference type="AlphaFoldDB" id="A0AAD1XU28"/>
<evidence type="ECO:0000313" key="3">
    <source>
        <dbReference type="Proteomes" id="UP001295684"/>
    </source>
</evidence>
<dbReference type="EMBL" id="CAMPGE010020734">
    <property type="protein sequence ID" value="CAI2378948.1"/>
    <property type="molecule type" value="Genomic_DNA"/>
</dbReference>
<comment type="caution">
    <text evidence="2">The sequence shown here is derived from an EMBL/GenBank/DDBJ whole genome shotgun (WGS) entry which is preliminary data.</text>
</comment>
<gene>
    <name evidence="2" type="ORF">ECRASSUSDP1_LOCUS20348</name>
</gene>
<name>A0AAD1XU28_EUPCR</name>
<proteinExistence type="predicted"/>
<keyword evidence="3" id="KW-1185">Reference proteome</keyword>
<dbReference type="Proteomes" id="UP001295684">
    <property type="component" value="Unassembled WGS sequence"/>
</dbReference>
<reference evidence="2" key="1">
    <citation type="submission" date="2023-07" db="EMBL/GenBank/DDBJ databases">
        <authorList>
            <consortium name="AG Swart"/>
            <person name="Singh M."/>
            <person name="Singh A."/>
            <person name="Seah K."/>
            <person name="Emmerich C."/>
        </authorList>
    </citation>
    <scope>NUCLEOTIDE SEQUENCE</scope>
    <source>
        <strain evidence="2">DP1</strain>
    </source>
</reference>
<evidence type="ECO:0000313" key="2">
    <source>
        <dbReference type="EMBL" id="CAI2378948.1"/>
    </source>
</evidence>
<keyword evidence="1" id="KW-1133">Transmembrane helix</keyword>
<accession>A0AAD1XU28</accession>
<sequence>MTTNGFDDRFIFRCFFSARFSKFLKDFFNFKLGFNEVLLAYSLHCFLLAILFIAASSLCSMEIALAKSSSKSYF</sequence>
<feature type="transmembrane region" description="Helical" evidence="1">
    <location>
        <begin position="38"/>
        <end position="65"/>
    </location>
</feature>
<keyword evidence="1" id="KW-0472">Membrane</keyword>
<organism evidence="2 3">
    <name type="scientific">Euplotes crassus</name>
    <dbReference type="NCBI Taxonomy" id="5936"/>
    <lineage>
        <taxon>Eukaryota</taxon>
        <taxon>Sar</taxon>
        <taxon>Alveolata</taxon>
        <taxon>Ciliophora</taxon>
        <taxon>Intramacronucleata</taxon>
        <taxon>Spirotrichea</taxon>
        <taxon>Hypotrichia</taxon>
        <taxon>Euplotida</taxon>
        <taxon>Euplotidae</taxon>
        <taxon>Moneuplotes</taxon>
    </lineage>
</organism>
<protein>
    <submittedName>
        <fullName evidence="2">Uncharacterized protein</fullName>
    </submittedName>
</protein>